<dbReference type="EMBL" id="JAPUUL010000624">
    <property type="protein sequence ID" value="KAJ8129924.1"/>
    <property type="molecule type" value="Genomic_DNA"/>
</dbReference>
<name>A0ACC2JRD9_9PEZI</name>
<reference evidence="1" key="1">
    <citation type="submission" date="2022-12" db="EMBL/GenBank/DDBJ databases">
        <title>Genome Sequence of Lasiodiplodia mahajangana.</title>
        <authorList>
            <person name="Buettner E."/>
        </authorList>
    </citation>
    <scope>NUCLEOTIDE SEQUENCE</scope>
    <source>
        <strain evidence="1">VT137</strain>
    </source>
</reference>
<sequence>MSPHHDDSLLLKWNVTDDPIVRAQVNDCFKRTNWTAICESASRANGGQPCEALPAYTSGGSSLARLLKFQDGTRWIARVQLLESTPETIRKLRTEIDTMALLKSHMTMVPRVFAFELDDAQPAGVAFVLLEFFPGNTAMDEARDYDRIDWGLIPRQHRQAFYRSMAAAHVQITSVRLPQIGTVARDADGSFTTGPIPGIGGPFNTAASFMQAWVAKIRFPYNEDYIRKCIPPFLVDEILKGVNDLPGRLAKLAASDKYFTSQGPFPIRHADLFHSNVIVNKAFEVLGVIDWEGACTVPWELSDAPCFLKTVPRLLNLPEQYSESGLPLDQDEAGRWADEEAYSVMVREAEQSARVDHKLSQMLANRDAQDLTGILYLFTQGKMGFYGRALDYFENK</sequence>
<evidence type="ECO:0000313" key="1">
    <source>
        <dbReference type="EMBL" id="KAJ8129924.1"/>
    </source>
</evidence>
<gene>
    <name evidence="1" type="ORF">O1611_g3704</name>
</gene>
<comment type="caution">
    <text evidence="1">The sequence shown here is derived from an EMBL/GenBank/DDBJ whole genome shotgun (WGS) entry which is preliminary data.</text>
</comment>
<protein>
    <submittedName>
        <fullName evidence="1">Uncharacterized protein</fullName>
    </submittedName>
</protein>
<organism evidence="1 2">
    <name type="scientific">Lasiodiplodia mahajangana</name>
    <dbReference type="NCBI Taxonomy" id="1108764"/>
    <lineage>
        <taxon>Eukaryota</taxon>
        <taxon>Fungi</taxon>
        <taxon>Dikarya</taxon>
        <taxon>Ascomycota</taxon>
        <taxon>Pezizomycotina</taxon>
        <taxon>Dothideomycetes</taxon>
        <taxon>Dothideomycetes incertae sedis</taxon>
        <taxon>Botryosphaeriales</taxon>
        <taxon>Botryosphaeriaceae</taxon>
        <taxon>Lasiodiplodia</taxon>
    </lineage>
</organism>
<evidence type="ECO:0000313" key="2">
    <source>
        <dbReference type="Proteomes" id="UP001153332"/>
    </source>
</evidence>
<keyword evidence="2" id="KW-1185">Reference proteome</keyword>
<proteinExistence type="predicted"/>
<dbReference type="Proteomes" id="UP001153332">
    <property type="component" value="Unassembled WGS sequence"/>
</dbReference>
<accession>A0ACC2JRD9</accession>